<proteinExistence type="predicted"/>
<evidence type="ECO:0000313" key="4">
    <source>
        <dbReference type="Proteomes" id="UP000242188"/>
    </source>
</evidence>
<gene>
    <name evidence="3" type="ORF">KP79_PYT12466</name>
</gene>
<accession>A0A210QJH1</accession>
<feature type="region of interest" description="Disordered" evidence="2">
    <location>
        <begin position="183"/>
        <end position="205"/>
    </location>
</feature>
<name>A0A210QJH1_MIZYE</name>
<sequence>MACSGKSQQVYTVKTLKETLLTAKSWESSEDDFVGICECIEGTLKDEKNLDHIKPYFKRLDKVWRPVSTCAEYKQAKTLLCNFSYLSKHRRLQLLALQEVGYNSEPGSLSEITSDTTRPEMPSQQMLESDQSVSKVASMIEKLTNELEREKKRTALLEEEKREVRITLQAVLYQSTEIEASLASARKGQKKKSKPKRDNDPTASVNILSTDLKESLKRCVGNMEMLKEKNIARETEATCHAKELRDKVLSVSKMIDTFNTPWNEETCLSKKKKRKKGKAKGPVPQSEEHQASTEMTSSEVIKSTSQTLGGIFPKLQEMMECLKSIHDMESWVSAADKAVKSVNEIQLQPVSTATKQDSLLGITDKVRKHMEGICKDYLEQRKEASDLKDYVKRLKHENEEFVAKYQQIEQKHQKHEQGMEVLSQLKQQMEDEKTTIQEKNELQQNYTKEIHQLKHDIAVREETILQLRQENATLSESHEQGMDNSSRLNQKLEDVAAVVQEKENDI</sequence>
<feature type="region of interest" description="Disordered" evidence="2">
    <location>
        <begin position="470"/>
        <end position="490"/>
    </location>
</feature>
<dbReference type="OrthoDB" id="10456686at2759"/>
<comment type="caution">
    <text evidence="3">The sequence shown here is derived from an EMBL/GenBank/DDBJ whole genome shotgun (WGS) entry which is preliminary data.</text>
</comment>
<evidence type="ECO:0000256" key="1">
    <source>
        <dbReference type="SAM" id="Coils"/>
    </source>
</evidence>
<reference evidence="3 4" key="1">
    <citation type="journal article" date="2017" name="Nat. Ecol. Evol.">
        <title>Scallop genome provides insights into evolution of bilaterian karyotype and development.</title>
        <authorList>
            <person name="Wang S."/>
            <person name="Zhang J."/>
            <person name="Jiao W."/>
            <person name="Li J."/>
            <person name="Xun X."/>
            <person name="Sun Y."/>
            <person name="Guo X."/>
            <person name="Huan P."/>
            <person name="Dong B."/>
            <person name="Zhang L."/>
            <person name="Hu X."/>
            <person name="Sun X."/>
            <person name="Wang J."/>
            <person name="Zhao C."/>
            <person name="Wang Y."/>
            <person name="Wang D."/>
            <person name="Huang X."/>
            <person name="Wang R."/>
            <person name="Lv J."/>
            <person name="Li Y."/>
            <person name="Zhang Z."/>
            <person name="Liu B."/>
            <person name="Lu W."/>
            <person name="Hui Y."/>
            <person name="Liang J."/>
            <person name="Zhou Z."/>
            <person name="Hou R."/>
            <person name="Li X."/>
            <person name="Liu Y."/>
            <person name="Li H."/>
            <person name="Ning X."/>
            <person name="Lin Y."/>
            <person name="Zhao L."/>
            <person name="Xing Q."/>
            <person name="Dou J."/>
            <person name="Li Y."/>
            <person name="Mao J."/>
            <person name="Guo H."/>
            <person name="Dou H."/>
            <person name="Li T."/>
            <person name="Mu C."/>
            <person name="Jiang W."/>
            <person name="Fu Q."/>
            <person name="Fu X."/>
            <person name="Miao Y."/>
            <person name="Liu J."/>
            <person name="Yu Q."/>
            <person name="Li R."/>
            <person name="Liao H."/>
            <person name="Li X."/>
            <person name="Kong Y."/>
            <person name="Jiang Z."/>
            <person name="Chourrout D."/>
            <person name="Li R."/>
            <person name="Bao Z."/>
        </authorList>
    </citation>
    <scope>NUCLEOTIDE SEQUENCE [LARGE SCALE GENOMIC DNA]</scope>
    <source>
        <strain evidence="3 4">PY_sf001</strain>
    </source>
</reference>
<protein>
    <submittedName>
        <fullName evidence="3">Uncharacterized protein</fullName>
    </submittedName>
</protein>
<keyword evidence="1" id="KW-0175">Coiled coil</keyword>
<organism evidence="3 4">
    <name type="scientific">Mizuhopecten yessoensis</name>
    <name type="common">Japanese scallop</name>
    <name type="synonym">Patinopecten yessoensis</name>
    <dbReference type="NCBI Taxonomy" id="6573"/>
    <lineage>
        <taxon>Eukaryota</taxon>
        <taxon>Metazoa</taxon>
        <taxon>Spiralia</taxon>
        <taxon>Lophotrochozoa</taxon>
        <taxon>Mollusca</taxon>
        <taxon>Bivalvia</taxon>
        <taxon>Autobranchia</taxon>
        <taxon>Pteriomorphia</taxon>
        <taxon>Pectinida</taxon>
        <taxon>Pectinoidea</taxon>
        <taxon>Pectinidae</taxon>
        <taxon>Mizuhopecten</taxon>
    </lineage>
</organism>
<dbReference type="EMBL" id="NEDP02003345">
    <property type="protein sequence ID" value="OWF48924.1"/>
    <property type="molecule type" value="Genomic_DNA"/>
</dbReference>
<keyword evidence="4" id="KW-1185">Reference proteome</keyword>
<feature type="region of interest" description="Disordered" evidence="2">
    <location>
        <begin position="268"/>
        <end position="300"/>
    </location>
</feature>
<feature type="coiled-coil region" evidence="1">
    <location>
        <begin position="133"/>
        <end position="167"/>
    </location>
</feature>
<dbReference type="AlphaFoldDB" id="A0A210QJH1"/>
<evidence type="ECO:0000313" key="3">
    <source>
        <dbReference type="EMBL" id="OWF48924.1"/>
    </source>
</evidence>
<dbReference type="Proteomes" id="UP000242188">
    <property type="component" value="Unassembled WGS sequence"/>
</dbReference>
<evidence type="ECO:0000256" key="2">
    <source>
        <dbReference type="SAM" id="MobiDB-lite"/>
    </source>
</evidence>
<feature type="compositionally biased region" description="Basic residues" evidence="2">
    <location>
        <begin position="269"/>
        <end position="279"/>
    </location>
</feature>